<dbReference type="AlphaFoldDB" id="A0A1L8RF71"/>
<accession>A0A1L8RF71</accession>
<dbReference type="InterPro" id="IPR001733">
    <property type="entry name" value="Peptidase_S26B"/>
</dbReference>
<keyword evidence="2 6" id="KW-0812">Transmembrane</keyword>
<protein>
    <recommendedName>
        <fullName evidence="5">Signal peptidase I</fullName>
        <ecNumber evidence="5">3.4.21.89</ecNumber>
    </recommendedName>
</protein>
<comment type="subcellular location">
    <subcellularLocation>
        <location evidence="1">Membrane</location>
    </subcellularLocation>
</comment>
<evidence type="ECO:0000313" key="8">
    <source>
        <dbReference type="EMBL" id="OJG18431.1"/>
    </source>
</evidence>
<dbReference type="PANTHER" id="PTHR10806:SF6">
    <property type="entry name" value="SIGNAL PEPTIDASE COMPLEX CATALYTIC SUBUNIT SEC11"/>
    <property type="match status" value="1"/>
</dbReference>
<evidence type="ECO:0000256" key="2">
    <source>
        <dbReference type="ARBA" id="ARBA00022692"/>
    </source>
</evidence>
<dbReference type="CDD" id="cd06462">
    <property type="entry name" value="Peptidase_S24_S26"/>
    <property type="match status" value="1"/>
</dbReference>
<proteinExistence type="predicted"/>
<evidence type="ECO:0000256" key="1">
    <source>
        <dbReference type="ARBA" id="ARBA00004370"/>
    </source>
</evidence>
<dbReference type="EC" id="3.4.21.89" evidence="5"/>
<name>A0A1L8RF71_9ENTE</name>
<dbReference type="InterPro" id="IPR019533">
    <property type="entry name" value="Peptidase_S26"/>
</dbReference>
<evidence type="ECO:0000256" key="5">
    <source>
        <dbReference type="NCBIfam" id="TIGR02228"/>
    </source>
</evidence>
<keyword evidence="3 6" id="KW-1133">Transmembrane helix</keyword>
<reference evidence="8 9" key="1">
    <citation type="submission" date="2014-12" db="EMBL/GenBank/DDBJ databases">
        <title>Draft genome sequences of 29 type strains of Enterococci.</title>
        <authorList>
            <person name="Zhong Z."/>
            <person name="Sun Z."/>
            <person name="Liu W."/>
            <person name="Zhang W."/>
            <person name="Zhang H."/>
        </authorList>
    </citation>
    <scope>NUCLEOTIDE SEQUENCE [LARGE SCALE GENOMIC DNA]</scope>
    <source>
        <strain evidence="8 9">DSM 17029</strain>
    </source>
</reference>
<organism evidence="8 9">
    <name type="scientific">Enterococcus canis</name>
    <dbReference type="NCBI Taxonomy" id="214095"/>
    <lineage>
        <taxon>Bacteria</taxon>
        <taxon>Bacillati</taxon>
        <taxon>Bacillota</taxon>
        <taxon>Bacilli</taxon>
        <taxon>Lactobacillales</taxon>
        <taxon>Enterococcaceae</taxon>
        <taxon>Enterococcus</taxon>
    </lineage>
</organism>
<dbReference type="Gene3D" id="2.10.109.10">
    <property type="entry name" value="Umud Fragment, subunit A"/>
    <property type="match status" value="1"/>
</dbReference>
<dbReference type="Pfam" id="PF10502">
    <property type="entry name" value="Peptidase_S26"/>
    <property type="match status" value="1"/>
</dbReference>
<dbReference type="Proteomes" id="UP000181884">
    <property type="component" value="Unassembled WGS sequence"/>
</dbReference>
<evidence type="ECO:0000256" key="6">
    <source>
        <dbReference type="SAM" id="Phobius"/>
    </source>
</evidence>
<dbReference type="GO" id="GO:0006465">
    <property type="term" value="P:signal peptide processing"/>
    <property type="evidence" value="ECO:0007669"/>
    <property type="project" value="UniProtKB-UniRule"/>
</dbReference>
<dbReference type="InterPro" id="IPR036286">
    <property type="entry name" value="LexA/Signal_pep-like_sf"/>
</dbReference>
<evidence type="ECO:0000313" key="9">
    <source>
        <dbReference type="Proteomes" id="UP000181884"/>
    </source>
</evidence>
<keyword evidence="4 6" id="KW-0472">Membrane</keyword>
<dbReference type="GO" id="GO:0016020">
    <property type="term" value="C:membrane"/>
    <property type="evidence" value="ECO:0007669"/>
    <property type="project" value="UniProtKB-SubCell"/>
</dbReference>
<comment type="caution">
    <text evidence="8">The sequence shown here is derived from an EMBL/GenBank/DDBJ whole genome shotgun (WGS) entry which is preliminary data.</text>
</comment>
<dbReference type="PANTHER" id="PTHR10806">
    <property type="entry name" value="SIGNAL PEPTIDASE COMPLEX CATALYTIC SUBUNIT SEC11"/>
    <property type="match status" value="1"/>
</dbReference>
<dbReference type="NCBIfam" id="TIGR02228">
    <property type="entry name" value="sigpep_I_arch"/>
    <property type="match status" value="1"/>
</dbReference>
<dbReference type="EMBL" id="JXKH01000004">
    <property type="protein sequence ID" value="OJG18431.1"/>
    <property type="molecule type" value="Genomic_DNA"/>
</dbReference>
<evidence type="ECO:0000259" key="7">
    <source>
        <dbReference type="Pfam" id="PF10502"/>
    </source>
</evidence>
<dbReference type="SUPFAM" id="SSF51306">
    <property type="entry name" value="LexA/Signal peptidase"/>
    <property type="match status" value="1"/>
</dbReference>
<feature type="domain" description="Peptidase S26" evidence="7">
    <location>
        <begin position="11"/>
        <end position="85"/>
    </location>
</feature>
<dbReference type="GO" id="GO:0004252">
    <property type="term" value="F:serine-type endopeptidase activity"/>
    <property type="evidence" value="ECO:0007669"/>
    <property type="project" value="UniProtKB-UniRule"/>
</dbReference>
<sequence length="161" mass="17974">MAIVLTSFLGVLFVVAVCLAIGPKLFGVTPYVLETDEMQPTYSHGALIFVKDRHVEDVLVGDVVTYFENQGEKVVTRRIVAIDSDRDGFLLKGDANRTADIGLVNRHNLIGEPIFHIPYIGYLFSDMAMKVLRYIFLAMLVITSIIIAAPYGLHAYQKRRA</sequence>
<evidence type="ECO:0000256" key="4">
    <source>
        <dbReference type="ARBA" id="ARBA00023136"/>
    </source>
</evidence>
<evidence type="ECO:0000256" key="3">
    <source>
        <dbReference type="ARBA" id="ARBA00022989"/>
    </source>
</evidence>
<dbReference type="STRING" id="214095.RU97_GL001828"/>
<feature type="transmembrane region" description="Helical" evidence="6">
    <location>
        <begin position="131"/>
        <end position="153"/>
    </location>
</feature>
<dbReference type="GO" id="GO:0009003">
    <property type="term" value="F:signal peptidase activity"/>
    <property type="evidence" value="ECO:0007669"/>
    <property type="project" value="UniProtKB-EC"/>
</dbReference>
<keyword evidence="9" id="KW-1185">Reference proteome</keyword>
<gene>
    <name evidence="8" type="ORF">RU97_GL001828</name>
</gene>